<proteinExistence type="predicted"/>
<dbReference type="EMBL" id="OIVN01001744">
    <property type="protein sequence ID" value="SPC97173.1"/>
    <property type="molecule type" value="Genomic_DNA"/>
</dbReference>
<feature type="compositionally biased region" description="Polar residues" evidence="1">
    <location>
        <begin position="530"/>
        <end position="548"/>
    </location>
</feature>
<sequence>MGHAAYRRKAPDVYFPRIYKFAWNRSSDEKVMAPGSRGRLSCFFVHFSGEDSGQTGDATGEPRVPRRSRSHLPTHPGSDQLVAGKCARRRLLRSFFSNLVSSRAYFSGFLSHVLGTDVGFCFQARNPSLGSRDMVPRTGAAGVFLVRLRTVFRSGFRLGPVKSWRSESSTSCMSVSSFQRARARGSTCCESGRLCAQAWQRRWENSGIFSKSLISSACFHARGRRSSRCRISTILVSSESLRYLLFNGVVSSSQFLVWSMVRSNLGPWSTLVKLGRIWSKLSKLLEMYPGLHFKGFWARWVLVGLETARSNLGQTLVNPSQTWSTLVKLGQTLGNVSRTFFLGVFEVMSPRRNRPTWFGLPRFACRHPRKSRGIDLGIIPLETGRGGPDVLHTAPSALTVNIALPFTGNNRDWALYLLDLPLSEWSWQDYYPSLALRQFGSVQYPPRLGDLSTVTFDYIPGEDMWRLLFMVEDIWGGRLSEMVLIKGGLHADSSVTPDFVEWREGWSPSFTLRPTCHNPIFTHGIFSGSARKTGQPEPSQLRRVSSQEKGPGRTKSLPDSQQVDPRARARWKEDTFMHDVELSDRQEFTGSSRNPDRKTTLKRTKNTPVASARGTISHKPKLGFPQIWNLAKVGNASFPTTAAFARRVFPTRCKLTCKPGCVGKMTTPATTWNSRFAGSIPRLTGIFAGKAHKNSSSTLDFREP</sequence>
<reference evidence="2" key="1">
    <citation type="submission" date="2018-02" db="EMBL/GenBank/DDBJ databases">
        <authorList>
            <person name="Cohen D.B."/>
            <person name="Kent A.D."/>
        </authorList>
    </citation>
    <scope>NUCLEOTIDE SEQUENCE</scope>
</reference>
<feature type="region of interest" description="Disordered" evidence="1">
    <location>
        <begin position="582"/>
        <end position="610"/>
    </location>
</feature>
<evidence type="ECO:0000256" key="1">
    <source>
        <dbReference type="SAM" id="MobiDB-lite"/>
    </source>
</evidence>
<dbReference type="AlphaFoldDB" id="A0A2N9GC84"/>
<name>A0A2N9GC84_FAGSY</name>
<accession>A0A2N9GC84</accession>
<evidence type="ECO:0000313" key="2">
    <source>
        <dbReference type="EMBL" id="SPC97173.1"/>
    </source>
</evidence>
<gene>
    <name evidence="2" type="ORF">FSB_LOCUS25055</name>
</gene>
<protein>
    <submittedName>
        <fullName evidence="2">Uncharacterized protein</fullName>
    </submittedName>
</protein>
<feature type="region of interest" description="Disordered" evidence="1">
    <location>
        <begin position="524"/>
        <end position="567"/>
    </location>
</feature>
<feature type="region of interest" description="Disordered" evidence="1">
    <location>
        <begin position="52"/>
        <end position="79"/>
    </location>
</feature>
<organism evidence="2">
    <name type="scientific">Fagus sylvatica</name>
    <name type="common">Beechnut</name>
    <dbReference type="NCBI Taxonomy" id="28930"/>
    <lineage>
        <taxon>Eukaryota</taxon>
        <taxon>Viridiplantae</taxon>
        <taxon>Streptophyta</taxon>
        <taxon>Embryophyta</taxon>
        <taxon>Tracheophyta</taxon>
        <taxon>Spermatophyta</taxon>
        <taxon>Magnoliopsida</taxon>
        <taxon>eudicotyledons</taxon>
        <taxon>Gunneridae</taxon>
        <taxon>Pentapetalae</taxon>
        <taxon>rosids</taxon>
        <taxon>fabids</taxon>
        <taxon>Fagales</taxon>
        <taxon>Fagaceae</taxon>
        <taxon>Fagus</taxon>
    </lineage>
</organism>